<evidence type="ECO:0000313" key="10">
    <source>
        <dbReference type="Proteomes" id="UP000749559"/>
    </source>
</evidence>
<keyword evidence="3" id="KW-0547">Nucleotide-binding</keyword>
<dbReference type="Proteomes" id="UP000749559">
    <property type="component" value="Unassembled WGS sequence"/>
</dbReference>
<dbReference type="InterPro" id="IPR000488">
    <property type="entry name" value="Death_dom"/>
</dbReference>
<dbReference type="PANTHER" id="PTHR24126">
    <property type="entry name" value="ANKYRIN REPEAT, PH AND SEC7 DOMAIN CONTAINING PROTEIN SECG-RELATED"/>
    <property type="match status" value="1"/>
</dbReference>
<protein>
    <recommendedName>
        <fullName evidence="11">Non-specific serine/threonine protein kinase</fullName>
    </recommendedName>
</protein>
<dbReference type="InterPro" id="IPR002110">
    <property type="entry name" value="Ankyrin_rpt"/>
</dbReference>
<dbReference type="SMART" id="SM00248">
    <property type="entry name" value="ANK"/>
    <property type="match status" value="10"/>
</dbReference>
<evidence type="ECO:0000259" key="8">
    <source>
        <dbReference type="PROSITE" id="PS51424"/>
    </source>
</evidence>
<evidence type="ECO:0000256" key="3">
    <source>
        <dbReference type="ARBA" id="ARBA00022741"/>
    </source>
</evidence>
<dbReference type="Pfam" id="PF00023">
    <property type="entry name" value="Ank"/>
    <property type="match status" value="1"/>
</dbReference>
<feature type="repeat" description="ANK" evidence="5">
    <location>
        <begin position="76"/>
        <end position="108"/>
    </location>
</feature>
<dbReference type="Gene3D" id="1.10.533.10">
    <property type="entry name" value="Death Domain, Fas"/>
    <property type="match status" value="1"/>
</dbReference>
<dbReference type="SUPFAM" id="SSF48403">
    <property type="entry name" value="Ankyrin repeat"/>
    <property type="match status" value="1"/>
</dbReference>
<reference evidence="9" key="1">
    <citation type="submission" date="2022-03" db="EMBL/GenBank/DDBJ databases">
        <authorList>
            <person name="Martin C."/>
        </authorList>
    </citation>
    <scope>NUCLEOTIDE SEQUENCE</scope>
</reference>
<dbReference type="InterPro" id="IPR027417">
    <property type="entry name" value="P-loop_NTPase"/>
</dbReference>
<feature type="region of interest" description="Disordered" evidence="6">
    <location>
        <begin position="1035"/>
        <end position="1072"/>
    </location>
</feature>
<organism evidence="9 10">
    <name type="scientific">Owenia fusiformis</name>
    <name type="common">Polychaete worm</name>
    <dbReference type="NCBI Taxonomy" id="6347"/>
    <lineage>
        <taxon>Eukaryota</taxon>
        <taxon>Metazoa</taxon>
        <taxon>Spiralia</taxon>
        <taxon>Lophotrochozoa</taxon>
        <taxon>Annelida</taxon>
        <taxon>Polychaeta</taxon>
        <taxon>Sedentaria</taxon>
        <taxon>Canalipalpata</taxon>
        <taxon>Sabellida</taxon>
        <taxon>Oweniida</taxon>
        <taxon>Oweniidae</taxon>
        <taxon>Owenia</taxon>
    </lineage>
</organism>
<feature type="domain" description="Roc" evidence="8">
    <location>
        <begin position="345"/>
        <end position="591"/>
    </location>
</feature>
<dbReference type="PRINTS" id="PR01415">
    <property type="entry name" value="ANKYRIN"/>
</dbReference>
<proteinExistence type="predicted"/>
<dbReference type="Gene3D" id="1.25.40.20">
    <property type="entry name" value="Ankyrin repeat-containing domain"/>
    <property type="match status" value="3"/>
</dbReference>
<dbReference type="SUPFAM" id="SSF52540">
    <property type="entry name" value="P-loop containing nucleoside triphosphate hydrolases"/>
    <property type="match status" value="1"/>
</dbReference>
<dbReference type="OrthoDB" id="504170at2759"/>
<keyword evidence="10" id="KW-1185">Reference proteome</keyword>
<dbReference type="PROSITE" id="PS50297">
    <property type="entry name" value="ANK_REP_REGION"/>
    <property type="match status" value="6"/>
</dbReference>
<feature type="repeat" description="ANK" evidence="5">
    <location>
        <begin position="208"/>
        <end position="240"/>
    </location>
</feature>
<evidence type="ECO:0000256" key="2">
    <source>
        <dbReference type="ARBA" id="ARBA00022737"/>
    </source>
</evidence>
<dbReference type="AlphaFoldDB" id="A0A8S4PXD5"/>
<dbReference type="PROSITE" id="PS50017">
    <property type="entry name" value="DEATH_DOMAIN"/>
    <property type="match status" value="1"/>
</dbReference>
<dbReference type="SMART" id="SM00005">
    <property type="entry name" value="DEATH"/>
    <property type="match status" value="1"/>
</dbReference>
<evidence type="ECO:0008006" key="11">
    <source>
        <dbReference type="Google" id="ProtNLM"/>
    </source>
</evidence>
<feature type="compositionally biased region" description="Polar residues" evidence="6">
    <location>
        <begin position="1056"/>
        <end position="1072"/>
    </location>
</feature>
<dbReference type="CDD" id="cd08782">
    <property type="entry name" value="Death_DAPK1"/>
    <property type="match status" value="1"/>
</dbReference>
<feature type="repeat" description="ANK" evidence="5">
    <location>
        <begin position="274"/>
        <end position="306"/>
    </location>
</feature>
<accession>A0A8S4PXD5</accession>
<evidence type="ECO:0000259" key="7">
    <source>
        <dbReference type="PROSITE" id="PS50017"/>
    </source>
</evidence>
<gene>
    <name evidence="9" type="ORF">OFUS_LOCUS22239</name>
</gene>
<keyword evidence="2" id="KW-0677">Repeat</keyword>
<dbReference type="InterPro" id="IPR036770">
    <property type="entry name" value="Ankyrin_rpt-contain_sf"/>
</dbReference>
<evidence type="ECO:0000256" key="6">
    <source>
        <dbReference type="SAM" id="MobiDB-lite"/>
    </source>
</evidence>
<evidence type="ECO:0000256" key="5">
    <source>
        <dbReference type="PROSITE-ProRule" id="PRU00023"/>
    </source>
</evidence>
<feature type="repeat" description="ANK" evidence="5">
    <location>
        <begin position="109"/>
        <end position="141"/>
    </location>
</feature>
<comment type="cofactor">
    <cofactor evidence="1">
        <name>Mg(2+)</name>
        <dbReference type="ChEBI" id="CHEBI:18420"/>
    </cofactor>
</comment>
<dbReference type="SUPFAM" id="SSF47986">
    <property type="entry name" value="DEATH domain"/>
    <property type="match status" value="1"/>
</dbReference>
<dbReference type="Pfam" id="PF12796">
    <property type="entry name" value="Ank_2"/>
    <property type="match status" value="3"/>
</dbReference>
<feature type="repeat" description="ANK" evidence="5">
    <location>
        <begin position="43"/>
        <end position="75"/>
    </location>
</feature>
<dbReference type="PROSITE" id="PS51424">
    <property type="entry name" value="ROC"/>
    <property type="match status" value="1"/>
</dbReference>
<dbReference type="InterPro" id="IPR011029">
    <property type="entry name" value="DEATH-like_dom_sf"/>
</dbReference>
<dbReference type="PROSITE" id="PS50088">
    <property type="entry name" value="ANK_REPEAT"/>
    <property type="match status" value="8"/>
</dbReference>
<feature type="repeat" description="ANK" evidence="5">
    <location>
        <begin position="175"/>
        <end position="207"/>
    </location>
</feature>
<dbReference type="PANTHER" id="PTHR24126:SF14">
    <property type="entry name" value="ANK_REP_REGION DOMAIN-CONTAINING PROTEIN"/>
    <property type="match status" value="1"/>
</dbReference>
<name>A0A8S4PXD5_OWEFU</name>
<evidence type="ECO:0000256" key="1">
    <source>
        <dbReference type="ARBA" id="ARBA00001946"/>
    </source>
</evidence>
<dbReference type="Gene3D" id="3.40.50.300">
    <property type="entry name" value="P-loop containing nucleotide triphosphate hydrolases"/>
    <property type="match status" value="1"/>
</dbReference>
<dbReference type="InterPro" id="IPR020859">
    <property type="entry name" value="ROC"/>
</dbReference>
<dbReference type="EMBL" id="CAIIXF020000010">
    <property type="protein sequence ID" value="CAH1798048.1"/>
    <property type="molecule type" value="Genomic_DNA"/>
</dbReference>
<feature type="domain" description="Death" evidence="7">
    <location>
        <begin position="959"/>
        <end position="1031"/>
    </location>
</feature>
<dbReference type="Pfam" id="PF00531">
    <property type="entry name" value="Death"/>
    <property type="match status" value="1"/>
</dbReference>
<keyword evidence="4 5" id="KW-0040">ANK repeat</keyword>
<dbReference type="GO" id="GO:0007165">
    <property type="term" value="P:signal transduction"/>
    <property type="evidence" value="ECO:0007669"/>
    <property type="project" value="InterPro"/>
</dbReference>
<feature type="repeat" description="ANK" evidence="5">
    <location>
        <begin position="142"/>
        <end position="174"/>
    </location>
</feature>
<evidence type="ECO:0000256" key="4">
    <source>
        <dbReference type="ARBA" id="ARBA00023043"/>
    </source>
</evidence>
<comment type="caution">
    <text evidence="9">The sequence shown here is derived from an EMBL/GenBank/DDBJ whole genome shotgun (WGS) entry which is preliminary data.</text>
</comment>
<evidence type="ECO:0000313" key="9">
    <source>
        <dbReference type="EMBL" id="CAH1798048.1"/>
    </source>
</evidence>
<feature type="repeat" description="ANK" evidence="5">
    <location>
        <begin position="241"/>
        <end position="273"/>
    </location>
</feature>
<dbReference type="GO" id="GO:0000166">
    <property type="term" value="F:nucleotide binding"/>
    <property type="evidence" value="ECO:0007669"/>
    <property type="project" value="UniProtKB-KW"/>
</dbReference>
<sequence>MEEEEENFVLTALFNATEEANIEGIQELLKNVTNFDINQTNKHGESVLHIAASGGHIEIIELLLTKGINLSAKDKHGDSAVFWAARQGQVKVIEYLKSQDVSLDTQNKSGEAPIHVAARYGHTHVVEYLAAAGADINIQDKLGETSLHNAAWHGVPQLCMVLCAAGADMDRKTQEEETPLHCAASRGNLECVKVLVDSGARLDLTDKRGCTALHMACRRHHINIALTLIHGGASLDMQDIGGETPLHPAAKEGLLPIVQTMCAFGCKVDLCNKGSGTALHLASRSGHIEVVRCLMLAGADSDRPNKDGITGEIMALAQGHTDIATLLARMKPDFKEGYISQLCPTKIPLGRIKLKIFGHSNVGKTTLIESLKCGYISGFFRKSSWTRASGNSMPSNNNLTTKEKGAENGIHRHNSLPSQLSFDVLNSNYTKGIDVQHISLTGAGDFTVWEFSGYEPYYMMYDHFIGDSNCIHFVLFNLDEPIEVQRAQSMYWLHFIRSRVPPHEPIGQFGTISNKAHVILVATHADKVGCSRNIRGEFVSNDASLIHSEAVQQFGADFEICDQVFVVDSNVATSAEMKALKNKLAVIKTQIVKTLPTVNGFLDAAVVQLHAWCKETAFFPVMPWHDFAEQIRSKVNPLASDDHLREIVQNLQLMGEVIYIEGEIDQDLVVVNPQWLCTEILGQLLSHEKIMQSRVTGCFTADDFQLMFPEVEATDMLTVLEALEICTQCENDGDIEYEFPCLNFIETLHGLWDKDVRTLPNPVYGGVRVQALAGMSNQMVHIFPRLQIHLRRMLIQEGPETESDLYQWYHGTKYCTANLECLLTMEMSDQAIEIKVRGPDTNASHAFYLLDEMSTLTEHILNEMCPGMLYEKHYLSPLQLKEHKRKPHSYTPHDLIAKQLENYTKLSLPDTEITEELKDVLCYGSTDIQSNVTMGVDLHVSHLSLNTRREFSKLLDRPDPMGRDWCLLAVKLDLADTLPSLDAPGRNQIQSRTDKTLEEWARDHDNTIGKLLFKLKDLGRQDAVDIVTKTMPPMKVFPPEGAVSPDEGVDTEHNGEATSEVPSNNSSTTLSR</sequence>